<name>A0A9D2H8S1_9FIRM</name>
<dbReference type="SMART" id="SM00347">
    <property type="entry name" value="HTH_MARR"/>
    <property type="match status" value="1"/>
</dbReference>
<dbReference type="Gene3D" id="1.10.10.10">
    <property type="entry name" value="Winged helix-like DNA-binding domain superfamily/Winged helix DNA-binding domain"/>
    <property type="match status" value="1"/>
</dbReference>
<reference evidence="2" key="2">
    <citation type="submission" date="2021-04" db="EMBL/GenBank/DDBJ databases">
        <authorList>
            <person name="Gilroy R."/>
        </authorList>
    </citation>
    <scope>NUCLEOTIDE SEQUENCE</scope>
    <source>
        <strain evidence="2">ChiSjej2B20-11307</strain>
    </source>
</reference>
<dbReference type="InterPro" id="IPR036388">
    <property type="entry name" value="WH-like_DNA-bd_sf"/>
</dbReference>
<dbReference type="PANTHER" id="PTHR33164:SF43">
    <property type="entry name" value="HTH-TYPE TRANSCRIPTIONAL REPRESSOR YETL"/>
    <property type="match status" value="1"/>
</dbReference>
<comment type="caution">
    <text evidence="2">The sequence shown here is derived from an EMBL/GenBank/DDBJ whole genome shotgun (WGS) entry which is preliminary data.</text>
</comment>
<dbReference type="EMBL" id="DXAK01000012">
    <property type="protein sequence ID" value="HJA05994.1"/>
    <property type="molecule type" value="Genomic_DNA"/>
</dbReference>
<dbReference type="InterPro" id="IPR039422">
    <property type="entry name" value="MarR/SlyA-like"/>
</dbReference>
<sequence length="153" mass="18092">MNHILSEDLKENNRLYREMDGLYHELCVKIGLSDSAFLILYSIVETEGKCSQKEIADRCCISRKTINSSVKNLEAKEYIMLEKRKGRDKYIVLTERGEKLIKEKIIPIMEMEERTFLEMGEEERKEMLRLNEKYVEVFRKNVGGLEKYEDTVV</sequence>
<gene>
    <name evidence="2" type="ORF">H9798_02430</name>
</gene>
<dbReference type="GO" id="GO:0006950">
    <property type="term" value="P:response to stress"/>
    <property type="evidence" value="ECO:0007669"/>
    <property type="project" value="TreeGrafter"/>
</dbReference>
<protein>
    <submittedName>
        <fullName evidence="2">Winged helix-turn-helix transcriptional regulator</fullName>
    </submittedName>
</protein>
<dbReference type="Proteomes" id="UP000824223">
    <property type="component" value="Unassembled WGS sequence"/>
</dbReference>
<dbReference type="Pfam" id="PF12802">
    <property type="entry name" value="MarR_2"/>
    <property type="match status" value="1"/>
</dbReference>
<organism evidence="2 3">
    <name type="scientific">Candidatus Mediterraneibacter pullicola</name>
    <dbReference type="NCBI Taxonomy" id="2838682"/>
    <lineage>
        <taxon>Bacteria</taxon>
        <taxon>Bacillati</taxon>
        <taxon>Bacillota</taxon>
        <taxon>Clostridia</taxon>
        <taxon>Lachnospirales</taxon>
        <taxon>Lachnospiraceae</taxon>
        <taxon>Mediterraneibacter</taxon>
    </lineage>
</organism>
<dbReference type="PANTHER" id="PTHR33164">
    <property type="entry name" value="TRANSCRIPTIONAL REGULATOR, MARR FAMILY"/>
    <property type="match status" value="1"/>
</dbReference>
<feature type="domain" description="HTH marR-type" evidence="1">
    <location>
        <begin position="2"/>
        <end position="136"/>
    </location>
</feature>
<evidence type="ECO:0000259" key="1">
    <source>
        <dbReference type="PROSITE" id="PS50995"/>
    </source>
</evidence>
<dbReference type="PROSITE" id="PS50995">
    <property type="entry name" value="HTH_MARR_2"/>
    <property type="match status" value="1"/>
</dbReference>
<accession>A0A9D2H8S1</accession>
<dbReference type="InterPro" id="IPR036390">
    <property type="entry name" value="WH_DNA-bd_sf"/>
</dbReference>
<dbReference type="AlphaFoldDB" id="A0A9D2H8S1"/>
<evidence type="ECO:0000313" key="2">
    <source>
        <dbReference type="EMBL" id="HJA05994.1"/>
    </source>
</evidence>
<dbReference type="InterPro" id="IPR000835">
    <property type="entry name" value="HTH_MarR-typ"/>
</dbReference>
<evidence type="ECO:0000313" key="3">
    <source>
        <dbReference type="Proteomes" id="UP000824223"/>
    </source>
</evidence>
<dbReference type="SUPFAM" id="SSF46785">
    <property type="entry name" value="Winged helix' DNA-binding domain"/>
    <property type="match status" value="1"/>
</dbReference>
<reference evidence="2" key="1">
    <citation type="journal article" date="2021" name="PeerJ">
        <title>Extensive microbial diversity within the chicken gut microbiome revealed by metagenomics and culture.</title>
        <authorList>
            <person name="Gilroy R."/>
            <person name="Ravi A."/>
            <person name="Getino M."/>
            <person name="Pursley I."/>
            <person name="Horton D.L."/>
            <person name="Alikhan N.F."/>
            <person name="Baker D."/>
            <person name="Gharbi K."/>
            <person name="Hall N."/>
            <person name="Watson M."/>
            <person name="Adriaenssens E.M."/>
            <person name="Foster-Nyarko E."/>
            <person name="Jarju S."/>
            <person name="Secka A."/>
            <person name="Antonio M."/>
            <person name="Oren A."/>
            <person name="Chaudhuri R.R."/>
            <person name="La Ragione R."/>
            <person name="Hildebrand F."/>
            <person name="Pallen M.J."/>
        </authorList>
    </citation>
    <scope>NUCLEOTIDE SEQUENCE</scope>
    <source>
        <strain evidence="2">ChiSjej2B20-11307</strain>
    </source>
</reference>
<proteinExistence type="predicted"/>
<dbReference type="GO" id="GO:0003700">
    <property type="term" value="F:DNA-binding transcription factor activity"/>
    <property type="evidence" value="ECO:0007669"/>
    <property type="project" value="InterPro"/>
</dbReference>